<feature type="domain" description="HTH tetR-type" evidence="5">
    <location>
        <begin position="12"/>
        <end position="72"/>
    </location>
</feature>
<evidence type="ECO:0000313" key="6">
    <source>
        <dbReference type="EMBL" id="MCO1658277.1"/>
    </source>
</evidence>
<sequence length="215" mass="23432">MATAGVRRAQREETGAALKRAAVRVFDRVGYLNAKITDITAEAGRAAGSFYSHFPNKEALLEALLTDVLAGSDEPAADPAHSGDFTDREAVRYHVAGYWAFFRRNRPAMVALQQAATVDERFARRMRDMLEPDLHHLAEHLEQARANGAALPGDPLVVTTAMTALMSGFAQFWLVQGWAGREIDDDEAVDTLTSFIFSGIGGTPVPPPGRPRRSP</sequence>
<dbReference type="InterPro" id="IPR036271">
    <property type="entry name" value="Tet_transcr_reg_TetR-rel_C_sf"/>
</dbReference>
<evidence type="ECO:0000256" key="3">
    <source>
        <dbReference type="ARBA" id="ARBA00023163"/>
    </source>
</evidence>
<dbReference type="EMBL" id="JAGSOV010000053">
    <property type="protein sequence ID" value="MCO1658277.1"/>
    <property type="molecule type" value="Genomic_DNA"/>
</dbReference>
<keyword evidence="1" id="KW-0805">Transcription regulation</keyword>
<feature type="DNA-binding region" description="H-T-H motif" evidence="4">
    <location>
        <begin position="35"/>
        <end position="54"/>
    </location>
</feature>
<dbReference type="PRINTS" id="PR00455">
    <property type="entry name" value="HTHTETR"/>
</dbReference>
<evidence type="ECO:0000256" key="4">
    <source>
        <dbReference type="PROSITE-ProRule" id="PRU00335"/>
    </source>
</evidence>
<gene>
    <name evidence="6" type="ORF">KDL28_24755</name>
</gene>
<evidence type="ECO:0000313" key="7">
    <source>
        <dbReference type="Proteomes" id="UP001165283"/>
    </source>
</evidence>
<protein>
    <submittedName>
        <fullName evidence="6">TetR/AcrR family transcriptional regulator</fullName>
    </submittedName>
</protein>
<evidence type="ECO:0000256" key="2">
    <source>
        <dbReference type="ARBA" id="ARBA00023125"/>
    </source>
</evidence>
<keyword evidence="2 4" id="KW-0238">DNA-binding</keyword>
<evidence type="ECO:0000259" key="5">
    <source>
        <dbReference type="PROSITE" id="PS50977"/>
    </source>
</evidence>
<accession>A0ABT1A5H5</accession>
<dbReference type="InterPro" id="IPR009057">
    <property type="entry name" value="Homeodomain-like_sf"/>
</dbReference>
<dbReference type="Pfam" id="PF00440">
    <property type="entry name" value="TetR_N"/>
    <property type="match status" value="1"/>
</dbReference>
<keyword evidence="3" id="KW-0804">Transcription</keyword>
<dbReference type="PANTHER" id="PTHR30055">
    <property type="entry name" value="HTH-TYPE TRANSCRIPTIONAL REGULATOR RUTR"/>
    <property type="match status" value="1"/>
</dbReference>
<proteinExistence type="predicted"/>
<reference evidence="6" key="1">
    <citation type="submission" date="2021-04" db="EMBL/GenBank/DDBJ databases">
        <title>Pseudonocardia sp. nov., isolated from sandy soil of mangrove forest.</title>
        <authorList>
            <person name="Zan Z."/>
            <person name="Huang R."/>
            <person name="Liu W."/>
        </authorList>
    </citation>
    <scope>NUCLEOTIDE SEQUENCE</scope>
    <source>
        <strain evidence="6">S2-4</strain>
    </source>
</reference>
<dbReference type="Gene3D" id="1.10.10.60">
    <property type="entry name" value="Homeodomain-like"/>
    <property type="match status" value="1"/>
</dbReference>
<dbReference type="InterPro" id="IPR050109">
    <property type="entry name" value="HTH-type_TetR-like_transc_reg"/>
</dbReference>
<name>A0ABT1A5H5_9PSEU</name>
<comment type="caution">
    <text evidence="6">The sequence shown here is derived from an EMBL/GenBank/DDBJ whole genome shotgun (WGS) entry which is preliminary data.</text>
</comment>
<evidence type="ECO:0000256" key="1">
    <source>
        <dbReference type="ARBA" id="ARBA00023015"/>
    </source>
</evidence>
<dbReference type="RefSeq" id="WP_252442045.1">
    <property type="nucleotide sequence ID" value="NZ_JAGSOV010000053.1"/>
</dbReference>
<dbReference type="Proteomes" id="UP001165283">
    <property type="component" value="Unassembled WGS sequence"/>
</dbReference>
<dbReference type="SUPFAM" id="SSF46689">
    <property type="entry name" value="Homeodomain-like"/>
    <property type="match status" value="1"/>
</dbReference>
<dbReference type="PROSITE" id="PS50977">
    <property type="entry name" value="HTH_TETR_2"/>
    <property type="match status" value="1"/>
</dbReference>
<keyword evidence="7" id="KW-1185">Reference proteome</keyword>
<dbReference type="Gene3D" id="1.10.357.10">
    <property type="entry name" value="Tetracycline Repressor, domain 2"/>
    <property type="match status" value="1"/>
</dbReference>
<dbReference type="InterPro" id="IPR001647">
    <property type="entry name" value="HTH_TetR"/>
</dbReference>
<organism evidence="6 7">
    <name type="scientific">Pseudonocardia humida</name>
    <dbReference type="NCBI Taxonomy" id="2800819"/>
    <lineage>
        <taxon>Bacteria</taxon>
        <taxon>Bacillati</taxon>
        <taxon>Actinomycetota</taxon>
        <taxon>Actinomycetes</taxon>
        <taxon>Pseudonocardiales</taxon>
        <taxon>Pseudonocardiaceae</taxon>
        <taxon>Pseudonocardia</taxon>
    </lineage>
</organism>
<dbReference type="PANTHER" id="PTHR30055:SF234">
    <property type="entry name" value="HTH-TYPE TRANSCRIPTIONAL REGULATOR BETI"/>
    <property type="match status" value="1"/>
</dbReference>
<dbReference type="SUPFAM" id="SSF48498">
    <property type="entry name" value="Tetracyclin repressor-like, C-terminal domain"/>
    <property type="match status" value="1"/>
</dbReference>